<feature type="binding site" evidence="4">
    <location>
        <position position="436"/>
    </location>
    <ligand>
        <name>3'-phosphoadenylyl sulfate</name>
        <dbReference type="ChEBI" id="CHEBI:58339"/>
    </ligand>
</feature>
<evidence type="ECO:0000256" key="5">
    <source>
        <dbReference type="SAM" id="MobiDB-lite"/>
    </source>
</evidence>
<accession>A0A9C5YZ52</accession>
<feature type="compositionally biased region" description="Low complexity" evidence="5">
    <location>
        <begin position="54"/>
        <end position="101"/>
    </location>
</feature>
<dbReference type="Gene3D" id="3.40.50.300">
    <property type="entry name" value="P-loop containing nucleotide triphosphate hydrolases"/>
    <property type="match status" value="2"/>
</dbReference>
<feature type="transmembrane region" description="Helical" evidence="6">
    <location>
        <begin position="171"/>
        <end position="191"/>
    </location>
</feature>
<keyword evidence="6" id="KW-0812">Transmembrane</keyword>
<feature type="domain" description="Sulfotransferase" evidence="7">
    <location>
        <begin position="598"/>
        <end position="646"/>
    </location>
</feature>
<protein>
    <submittedName>
        <fullName evidence="9">Uncharacterized protein LOC119637000</fullName>
    </submittedName>
</protein>
<dbReference type="GeneID" id="119637000"/>
<dbReference type="RefSeq" id="XP_037888701.1">
    <property type="nucleotide sequence ID" value="XM_038032773.1"/>
</dbReference>
<proteinExistence type="predicted"/>
<dbReference type="PANTHER" id="PTHR10605:SF65">
    <property type="entry name" value="GH20068P"/>
    <property type="match status" value="1"/>
</dbReference>
<dbReference type="AlphaFoldDB" id="A0A9C5YZ52"/>
<dbReference type="FunFam" id="3.40.50.300:FF:002997">
    <property type="entry name" value="Sulfotransferase"/>
    <property type="match status" value="1"/>
</dbReference>
<sequence length="646" mass="72611">MTTAKRRANSGATIVADNHYSQSNQQQQQQQLQQLHQHSINYQEQQRQQPHHGLSQQTYQQQQQPLHTPQPQQQQQQPQIITDHSQQQQYNYQQMPSNQNYRNSGTNETSLLSSSTTSSSSSSPPSTVRNECSVKLPLDILWLPKSAMRPVGPDTSHTDCILVVGVSRPKLAVVFLTVMLISLFLTFHVLYDSAVYNIQAAQAVNNRHHHHHQNHLYHYQTLQQQKQQQQSSQQQTQTQMSSQQLKYNQQRTSLLSIGTGSNNNRGDGGSASGTVYAAGSLSSAGHVVAFMNSNSINRLSELYDKSADISSNQQISHPMVFPSNRVHFPKTSRRLPQALIIGIRKCGTRALLEMLYLHPRIQKAGGEVHFFDRDENYMKGLDWYRKKMPHSFRGQITIEKSPSYFVSPEVPERVRAMNASIKLLLIVREPVTRAISDYTQLRSHAATASLPVMVETPTLLSSSSSLMSSTSSLYSNGVWTSMQKQQKQQKQEQQQQQQHQQKQQKISGFYNKLSAGNAAAMHDNALADSGAGIGGVGSKLNWKSGNAYRQYKAPAITTTTTTTTLSAANLPSNGIQISSKTFEELAIFPNGTVNDSYRPLTISMYHLHLHRWLEVFPREQLLVVNGDRLIDDPVSQLRRIETFLGI</sequence>
<feature type="binding site" evidence="4">
    <location>
        <position position="428"/>
    </location>
    <ligand>
        <name>3'-phosphoadenylyl sulfate</name>
        <dbReference type="ChEBI" id="CHEBI:58339"/>
    </ligand>
</feature>
<keyword evidence="2" id="KW-0325">Glycoprotein</keyword>
<keyword evidence="1" id="KW-0808">Transferase</keyword>
<evidence type="ECO:0000256" key="4">
    <source>
        <dbReference type="PIRSR" id="PIRSR637359-2"/>
    </source>
</evidence>
<evidence type="ECO:0000256" key="3">
    <source>
        <dbReference type="PIRSR" id="PIRSR637359-1"/>
    </source>
</evidence>
<feature type="domain" description="Sulfotransferase" evidence="7">
    <location>
        <begin position="336"/>
        <end position="449"/>
    </location>
</feature>
<dbReference type="InterPro" id="IPR027417">
    <property type="entry name" value="P-loop_NTPase"/>
</dbReference>
<gene>
    <name evidence="9" type="primary">LOC119637000</name>
</gene>
<dbReference type="GO" id="GO:0008467">
    <property type="term" value="F:[heparan sulfate]-glucosamine 3-sulfotransferase activity"/>
    <property type="evidence" value="ECO:0007669"/>
    <property type="project" value="TreeGrafter"/>
</dbReference>
<evidence type="ECO:0000313" key="8">
    <source>
        <dbReference type="Proteomes" id="UP000092443"/>
    </source>
</evidence>
<evidence type="ECO:0000259" key="7">
    <source>
        <dbReference type="Pfam" id="PF00685"/>
    </source>
</evidence>
<evidence type="ECO:0000256" key="6">
    <source>
        <dbReference type="SAM" id="Phobius"/>
    </source>
</evidence>
<reference evidence="9" key="1">
    <citation type="submission" date="2025-08" db="UniProtKB">
        <authorList>
            <consortium name="RefSeq"/>
        </authorList>
    </citation>
    <scope>IDENTIFICATION</scope>
    <source>
        <tissue evidence="9">Whole body pupa</tissue>
    </source>
</reference>
<evidence type="ECO:0000256" key="1">
    <source>
        <dbReference type="ARBA" id="ARBA00022679"/>
    </source>
</evidence>
<keyword evidence="6" id="KW-0472">Membrane</keyword>
<feature type="region of interest" description="Disordered" evidence="5">
    <location>
        <begin position="43"/>
        <end position="130"/>
    </location>
</feature>
<feature type="region of interest" description="Disordered" evidence="5">
    <location>
        <begin position="221"/>
        <end position="245"/>
    </location>
</feature>
<keyword evidence="6" id="KW-1133">Transmembrane helix</keyword>
<feature type="active site" description="For sulfotransferase activity" evidence="3">
    <location>
        <position position="345"/>
    </location>
</feature>
<evidence type="ECO:0000313" key="9">
    <source>
        <dbReference type="RefSeq" id="XP_037888701.1"/>
    </source>
</evidence>
<evidence type="ECO:0000256" key="2">
    <source>
        <dbReference type="ARBA" id="ARBA00023180"/>
    </source>
</evidence>
<feature type="binding site" evidence="4">
    <location>
        <begin position="345"/>
        <end position="349"/>
    </location>
    <ligand>
        <name>3'-phosphoadenylyl sulfate</name>
        <dbReference type="ChEBI" id="CHEBI:58339"/>
    </ligand>
</feature>
<name>A0A9C5YZ52_9MUSC</name>
<dbReference type="PANTHER" id="PTHR10605">
    <property type="entry name" value="HEPARAN SULFATE SULFOTRANSFERASE"/>
    <property type="match status" value="1"/>
</dbReference>
<organism evidence="8 9">
    <name type="scientific">Glossina fuscipes</name>
    <dbReference type="NCBI Taxonomy" id="7396"/>
    <lineage>
        <taxon>Eukaryota</taxon>
        <taxon>Metazoa</taxon>
        <taxon>Ecdysozoa</taxon>
        <taxon>Arthropoda</taxon>
        <taxon>Hexapoda</taxon>
        <taxon>Insecta</taxon>
        <taxon>Pterygota</taxon>
        <taxon>Neoptera</taxon>
        <taxon>Endopterygota</taxon>
        <taxon>Diptera</taxon>
        <taxon>Brachycera</taxon>
        <taxon>Muscomorpha</taxon>
        <taxon>Hippoboscoidea</taxon>
        <taxon>Glossinidae</taxon>
        <taxon>Glossina</taxon>
    </lineage>
</organism>
<dbReference type="InterPro" id="IPR000863">
    <property type="entry name" value="Sulfotransferase_dom"/>
</dbReference>
<dbReference type="SUPFAM" id="SSF52540">
    <property type="entry name" value="P-loop containing nucleoside triphosphate hydrolases"/>
    <property type="match status" value="1"/>
</dbReference>
<dbReference type="InterPro" id="IPR037359">
    <property type="entry name" value="NST/OST"/>
</dbReference>
<keyword evidence="8" id="KW-1185">Reference proteome</keyword>
<dbReference type="Proteomes" id="UP000092443">
    <property type="component" value="Unplaced"/>
</dbReference>
<feature type="compositionally biased region" description="Low complexity" evidence="5">
    <location>
        <begin position="109"/>
        <end position="127"/>
    </location>
</feature>
<dbReference type="KEGG" id="gfs:119637000"/>
<dbReference type="Pfam" id="PF00685">
    <property type="entry name" value="Sulfotransfer_1"/>
    <property type="match status" value="2"/>
</dbReference>
<feature type="region of interest" description="Disordered" evidence="5">
    <location>
        <begin position="484"/>
        <end position="505"/>
    </location>
</feature>